<gene>
    <name evidence="4" type="ORF">CRE_05167</name>
</gene>
<feature type="region of interest" description="Disordered" evidence="3">
    <location>
        <begin position="815"/>
        <end position="843"/>
    </location>
</feature>
<feature type="compositionally biased region" description="Low complexity" evidence="3">
    <location>
        <begin position="88"/>
        <end position="105"/>
    </location>
</feature>
<dbReference type="AlphaFoldDB" id="E3N6E6"/>
<dbReference type="GO" id="GO:0005634">
    <property type="term" value="C:nucleus"/>
    <property type="evidence" value="ECO:0007669"/>
    <property type="project" value="UniProtKB-SubCell"/>
</dbReference>
<feature type="compositionally biased region" description="Polar residues" evidence="3">
    <location>
        <begin position="815"/>
        <end position="829"/>
    </location>
</feature>
<dbReference type="EMBL" id="DS268539">
    <property type="protein sequence ID" value="EFO88003.1"/>
    <property type="molecule type" value="Genomic_DNA"/>
</dbReference>
<feature type="region of interest" description="Disordered" evidence="3">
    <location>
        <begin position="294"/>
        <end position="314"/>
    </location>
</feature>
<feature type="compositionally biased region" description="Basic and acidic residues" evidence="3">
    <location>
        <begin position="305"/>
        <end position="314"/>
    </location>
</feature>
<dbReference type="SMART" id="SM00389">
    <property type="entry name" value="HOX"/>
    <property type="match status" value="1"/>
</dbReference>
<reference evidence="4" key="1">
    <citation type="submission" date="2007-07" db="EMBL/GenBank/DDBJ databases">
        <title>PCAP assembly of the Caenorhabditis remanei genome.</title>
        <authorList>
            <consortium name="The Caenorhabditis remanei Sequencing Consortium"/>
            <person name="Wilson R.K."/>
        </authorList>
    </citation>
    <scope>NUCLEOTIDE SEQUENCE [LARGE SCALE GENOMIC DNA]</scope>
    <source>
        <strain evidence="4">PB4641</strain>
    </source>
</reference>
<name>E3N6E6_CAERE</name>
<feature type="compositionally biased region" description="Basic and acidic residues" evidence="3">
    <location>
        <begin position="868"/>
        <end position="881"/>
    </location>
</feature>
<keyword evidence="5" id="KW-1185">Reference proteome</keyword>
<protein>
    <submittedName>
        <fullName evidence="4">Uncharacterized protein</fullName>
    </submittedName>
</protein>
<evidence type="ECO:0000256" key="1">
    <source>
        <dbReference type="ARBA" id="ARBA00004123"/>
    </source>
</evidence>
<keyword evidence="2" id="KW-0371">Homeobox</keyword>
<evidence type="ECO:0000256" key="3">
    <source>
        <dbReference type="SAM" id="MobiDB-lite"/>
    </source>
</evidence>
<dbReference type="InterPro" id="IPR009057">
    <property type="entry name" value="Homeodomain-like_sf"/>
</dbReference>
<proteinExistence type="predicted"/>
<comment type="subcellular location">
    <subcellularLocation>
        <location evidence="1 2">Nucleus</location>
    </subcellularLocation>
</comment>
<dbReference type="PROSITE" id="PS50071">
    <property type="entry name" value="HOMEOBOX_2"/>
    <property type="match status" value="1"/>
</dbReference>
<evidence type="ECO:0000313" key="4">
    <source>
        <dbReference type="EMBL" id="EFO88003.1"/>
    </source>
</evidence>
<evidence type="ECO:0000256" key="2">
    <source>
        <dbReference type="PROSITE-ProRule" id="PRU00108"/>
    </source>
</evidence>
<dbReference type="GO" id="GO:0003677">
    <property type="term" value="F:DNA binding"/>
    <property type="evidence" value="ECO:0007669"/>
    <property type="project" value="UniProtKB-UniRule"/>
</dbReference>
<organism evidence="5">
    <name type="scientific">Caenorhabditis remanei</name>
    <name type="common">Caenorhabditis vulgaris</name>
    <dbReference type="NCBI Taxonomy" id="31234"/>
    <lineage>
        <taxon>Eukaryota</taxon>
        <taxon>Metazoa</taxon>
        <taxon>Ecdysozoa</taxon>
        <taxon>Nematoda</taxon>
        <taxon>Chromadorea</taxon>
        <taxon>Rhabditida</taxon>
        <taxon>Rhabditina</taxon>
        <taxon>Rhabditomorpha</taxon>
        <taxon>Rhabditoidea</taxon>
        <taxon>Rhabditidae</taxon>
        <taxon>Peloderinae</taxon>
        <taxon>Caenorhabditis</taxon>
    </lineage>
</organism>
<dbReference type="Gene3D" id="1.10.10.60">
    <property type="entry name" value="Homeodomain-like"/>
    <property type="match status" value="1"/>
</dbReference>
<dbReference type="Proteomes" id="UP000008281">
    <property type="component" value="Unassembled WGS sequence"/>
</dbReference>
<keyword evidence="2" id="KW-0539">Nucleus</keyword>
<dbReference type="SUPFAM" id="SSF46689">
    <property type="entry name" value="Homeodomain-like"/>
    <property type="match status" value="1"/>
</dbReference>
<dbReference type="InterPro" id="IPR001356">
    <property type="entry name" value="HD"/>
</dbReference>
<evidence type="ECO:0000313" key="5">
    <source>
        <dbReference type="Proteomes" id="UP000008281"/>
    </source>
</evidence>
<feature type="compositionally biased region" description="Basic and acidic residues" evidence="3">
    <location>
        <begin position="830"/>
        <end position="843"/>
    </location>
</feature>
<feature type="region of interest" description="Disordered" evidence="3">
    <location>
        <begin position="17"/>
        <end position="118"/>
    </location>
</feature>
<accession>E3N6E6</accession>
<dbReference type="HOGENOM" id="CLU_305935_0_0_1"/>
<feature type="region of interest" description="Disordered" evidence="3">
    <location>
        <begin position="856"/>
        <end position="901"/>
    </location>
</feature>
<keyword evidence="2" id="KW-0238">DNA-binding</keyword>
<feature type="DNA-binding region" description="Homeobox" evidence="2">
    <location>
        <begin position="895"/>
        <end position="956"/>
    </location>
</feature>
<sequence length="969" mass="108974">MMSMKQYACPLYITDNLQDSKLPTDQPPKRGRNRTKSNERRNTSHARHQAPRSRTCSCPEHLSASDMSEANDSDNESYPTRHHRVHKTPSIDSSTDSQTSSTHNSASQTPLPDCTPPRSALETLIHELSKVSEIPSITSPNAYRNELLMSLKIYIEKMLVSQQTPDVRNVESPINPAVEIQTPIESSIMLQIVNATDCSRSEQTVPVKEPVTNDTTQNVTKKDQLDEPMHHVVVQSSADSNEEINDTEFGAEITNQVLSESQVQESMNVTKLQNTVAPEVVVETDIVQLESDDTTLPSYSSEMHLPSRRDPTEKVGESQKKLISELNSQKYPSPVQIGVSSQSSQHSINPVIPLLAPNPPPLHTFLQLSGAPPNQPILQQEGQFKFPQNLIYQPTLMFLQHQQNMINAQLMMHHKPMIAQHPPNVMNWSLIEPVRGPTQSLNSNASLSSPISQRVGGQNLNQLHHYSPVVTSPSHHFGSEVNSNMFLVHQKNRDGVLKAPDNDSFKESGYKPPTGSTAAPQHVFPATGPISTVIPADIQSPIGTSGSKSKKRKLPEIECHPVVMPQMPHMINIGAGISDDSELIELQNKAIRDNLPTCPPGLYQLGRPFKNGRVRLYRKDSFERGIELIPPTQSDDERIYRQLFSKGQVLLSNLSHRPDRKFGEKEIHPSIREKMKQPTGQTVTAIHPKLHHHGVHNLHPRRRLNETVQTLQQDDNEQHKAKVARLNQNMKPVTESVLVAVYNTSPFRGQIVGYRQIAAASLDELRKKEKLVPFTRVSDFQNRSNANVELIDLTGDEEEENSVLIDTSLQNVSISSGRQNSVGKANLETTEPRHQNVSQQKDKSMRVDQPEAFNQHHPTKQFIPPDNNKYDVTKTPRERVSKITPTNPYPLIPPVKRTKHKHTKIQLKQLNKIYEMYKQHKISKTDYEKLGQPIGLAGFQVKTFINNKKAAERRATRKESSNYNIININ</sequence>